<sequence>MNVGNYTLTNQNSSAGNEDAMFNAVWFGYN</sequence>
<organism evidence="1">
    <name type="scientific">uncultured Woeseiaceae bacterium</name>
    <dbReference type="NCBI Taxonomy" id="1983305"/>
    <lineage>
        <taxon>Bacteria</taxon>
        <taxon>Pseudomonadati</taxon>
        <taxon>Pseudomonadota</taxon>
        <taxon>Gammaproteobacteria</taxon>
        <taxon>Woeseiales</taxon>
        <taxon>Woeseiaceae</taxon>
        <taxon>environmental samples</taxon>
    </lineage>
</organism>
<reference evidence="1" key="1">
    <citation type="submission" date="2019-07" db="EMBL/GenBank/DDBJ databases">
        <authorList>
            <person name="Weber M."/>
            <person name="Kostadinov I."/>
            <person name="Kostadinov D I."/>
        </authorList>
    </citation>
    <scope>NUCLEOTIDE SEQUENCE</scope>
    <source>
        <strain evidence="1">Gfbio:sag-sample-m06:053724c1-46a9-4a36-b237-ea2bf867836b</strain>
    </source>
</reference>
<accession>A0A7D9H3R7</accession>
<proteinExistence type="predicted"/>
<name>A0A7D9H3R7_9GAMM</name>
<dbReference type="EMBL" id="LR633967">
    <property type="protein sequence ID" value="VUX55651.1"/>
    <property type="molecule type" value="Genomic_DNA"/>
</dbReference>
<dbReference type="AlphaFoldDB" id="A0A7D9H3R7"/>
<protein>
    <submittedName>
        <fullName evidence="1">Uncharacterized protein</fullName>
    </submittedName>
</protein>
<evidence type="ECO:0000313" key="1">
    <source>
        <dbReference type="EMBL" id="VUX55651.1"/>
    </source>
</evidence>
<gene>
    <name evidence="1" type="ORF">JTBM06_V1_70006</name>
</gene>